<dbReference type="PANTHER" id="PTHR46078:SF2">
    <property type="entry name" value="FORK-HEAD DOMAIN-CONTAINING PROTEIN"/>
    <property type="match status" value="1"/>
</dbReference>
<evidence type="ECO:0000313" key="7">
    <source>
        <dbReference type="EMBL" id="KUJ24529.1"/>
    </source>
</evidence>
<dbReference type="Pfam" id="PF00250">
    <property type="entry name" value="Forkhead"/>
    <property type="match status" value="1"/>
</dbReference>
<dbReference type="InterPro" id="IPR036388">
    <property type="entry name" value="WH-like_DNA-bd_sf"/>
</dbReference>
<dbReference type="GeneID" id="28818104"/>
<feature type="non-terminal residue" evidence="7">
    <location>
        <position position="52"/>
    </location>
</feature>
<keyword evidence="4 5" id="KW-0539">Nucleus</keyword>
<proteinExistence type="predicted"/>
<keyword evidence="8" id="KW-1185">Reference proteome</keyword>
<feature type="non-terminal residue" evidence="7">
    <location>
        <position position="1"/>
    </location>
</feature>
<evidence type="ECO:0000256" key="4">
    <source>
        <dbReference type="ARBA" id="ARBA00023242"/>
    </source>
</evidence>
<dbReference type="Proteomes" id="UP000070700">
    <property type="component" value="Unassembled WGS sequence"/>
</dbReference>
<evidence type="ECO:0000256" key="5">
    <source>
        <dbReference type="PROSITE-ProRule" id="PRU00089"/>
    </source>
</evidence>
<keyword evidence="1" id="KW-0805">Transcription regulation</keyword>
<keyword evidence="3" id="KW-0804">Transcription</keyword>
<protein>
    <submittedName>
        <fullName evidence="7">Winged helix DNA-binding domain-containing protein</fullName>
    </submittedName>
</protein>
<dbReference type="GO" id="GO:0000978">
    <property type="term" value="F:RNA polymerase II cis-regulatory region sequence-specific DNA binding"/>
    <property type="evidence" value="ECO:0007669"/>
    <property type="project" value="TreeGrafter"/>
</dbReference>
<dbReference type="SUPFAM" id="SSF46785">
    <property type="entry name" value="Winged helix' DNA-binding domain"/>
    <property type="match status" value="1"/>
</dbReference>
<dbReference type="Gene3D" id="1.10.10.10">
    <property type="entry name" value="Winged helix-like DNA-binding domain superfamily/Winged helix DNA-binding domain"/>
    <property type="match status" value="1"/>
</dbReference>
<reference evidence="7 8" key="1">
    <citation type="submission" date="2015-10" db="EMBL/GenBank/DDBJ databases">
        <title>Full genome of DAOMC 229536 Phialocephala scopiformis, a fungal endophyte of spruce producing the potent anti-insectan compound rugulosin.</title>
        <authorList>
            <consortium name="DOE Joint Genome Institute"/>
            <person name="Walker A.K."/>
            <person name="Frasz S.L."/>
            <person name="Seifert K.A."/>
            <person name="Miller J.D."/>
            <person name="Mondo S.J."/>
            <person name="Labutti K."/>
            <person name="Lipzen A."/>
            <person name="Dockter R."/>
            <person name="Kennedy M."/>
            <person name="Grigoriev I.V."/>
            <person name="Spatafora J.W."/>
        </authorList>
    </citation>
    <scope>NUCLEOTIDE SEQUENCE [LARGE SCALE GENOMIC DNA]</scope>
    <source>
        <strain evidence="7 8">CBS 120377</strain>
    </source>
</reference>
<dbReference type="AlphaFoldDB" id="A0A194XWV6"/>
<dbReference type="GO" id="GO:0005634">
    <property type="term" value="C:nucleus"/>
    <property type="evidence" value="ECO:0007669"/>
    <property type="project" value="UniProtKB-SubCell"/>
</dbReference>
<evidence type="ECO:0000259" key="6">
    <source>
        <dbReference type="PROSITE" id="PS50039"/>
    </source>
</evidence>
<feature type="DNA-binding region" description="Fork-head" evidence="5">
    <location>
        <begin position="1"/>
        <end position="52"/>
    </location>
</feature>
<organism evidence="7 8">
    <name type="scientific">Mollisia scopiformis</name>
    <name type="common">Conifer needle endophyte fungus</name>
    <name type="synonym">Phialocephala scopiformis</name>
    <dbReference type="NCBI Taxonomy" id="149040"/>
    <lineage>
        <taxon>Eukaryota</taxon>
        <taxon>Fungi</taxon>
        <taxon>Dikarya</taxon>
        <taxon>Ascomycota</taxon>
        <taxon>Pezizomycotina</taxon>
        <taxon>Leotiomycetes</taxon>
        <taxon>Helotiales</taxon>
        <taxon>Mollisiaceae</taxon>
        <taxon>Mollisia</taxon>
    </lineage>
</organism>
<evidence type="ECO:0000256" key="3">
    <source>
        <dbReference type="ARBA" id="ARBA00023163"/>
    </source>
</evidence>
<dbReference type="GO" id="GO:0000981">
    <property type="term" value="F:DNA-binding transcription factor activity, RNA polymerase II-specific"/>
    <property type="evidence" value="ECO:0007669"/>
    <property type="project" value="TreeGrafter"/>
</dbReference>
<feature type="domain" description="Fork-head" evidence="6">
    <location>
        <begin position="1"/>
        <end position="52"/>
    </location>
</feature>
<dbReference type="OrthoDB" id="5954824at2759"/>
<name>A0A194XWV6_MOLSC</name>
<dbReference type="InParanoid" id="A0A194XWV6"/>
<dbReference type="KEGG" id="psco:LY89DRAFT_556607"/>
<dbReference type="InterPro" id="IPR036390">
    <property type="entry name" value="WH_DNA-bd_sf"/>
</dbReference>
<evidence type="ECO:0000256" key="2">
    <source>
        <dbReference type="ARBA" id="ARBA00023125"/>
    </source>
</evidence>
<evidence type="ECO:0000256" key="1">
    <source>
        <dbReference type="ARBA" id="ARBA00023015"/>
    </source>
</evidence>
<dbReference type="RefSeq" id="XP_018078884.1">
    <property type="nucleotide sequence ID" value="XM_018208378.1"/>
</dbReference>
<evidence type="ECO:0000313" key="8">
    <source>
        <dbReference type="Proteomes" id="UP000070700"/>
    </source>
</evidence>
<comment type="subcellular location">
    <subcellularLocation>
        <location evidence="5">Nucleus</location>
    </subcellularLocation>
</comment>
<keyword evidence="2 5" id="KW-0238">DNA-binding</keyword>
<dbReference type="EMBL" id="KQ947404">
    <property type="protein sequence ID" value="KUJ24529.1"/>
    <property type="molecule type" value="Genomic_DNA"/>
</dbReference>
<gene>
    <name evidence="7" type="ORF">LY89DRAFT_556607</name>
</gene>
<dbReference type="InterPro" id="IPR001766">
    <property type="entry name" value="Fork_head_dom"/>
</dbReference>
<sequence length="52" mass="5988">YAKLIYRALMSAPNHSMVLQEIYQWFRDNTAKGASDGKGWMNSIRHNLSMNA</sequence>
<accession>A0A194XWV6</accession>
<dbReference type="InterPro" id="IPR045912">
    <property type="entry name" value="FOXJ2/3-like"/>
</dbReference>
<dbReference type="PANTHER" id="PTHR46078">
    <property type="entry name" value="FORKHEAD BOX PROTEIN J2 FAMILY MEMBER"/>
    <property type="match status" value="1"/>
</dbReference>
<dbReference type="PROSITE" id="PS50039">
    <property type="entry name" value="FORK_HEAD_3"/>
    <property type="match status" value="1"/>
</dbReference>